<dbReference type="GO" id="GO:0016301">
    <property type="term" value="F:kinase activity"/>
    <property type="evidence" value="ECO:0007669"/>
    <property type="project" value="UniProtKB-KW"/>
</dbReference>
<reference evidence="7 8" key="1">
    <citation type="submission" date="2016-07" db="EMBL/GenBank/DDBJ databases">
        <title>Pervasive Adenine N6-methylation of Active Genes in Fungi.</title>
        <authorList>
            <consortium name="DOE Joint Genome Institute"/>
            <person name="Mondo S.J."/>
            <person name="Dannebaum R.O."/>
            <person name="Kuo R.C."/>
            <person name="Labutti K."/>
            <person name="Haridas S."/>
            <person name="Kuo A."/>
            <person name="Salamov A."/>
            <person name="Ahrendt S.R."/>
            <person name="Lipzen A."/>
            <person name="Sullivan W."/>
            <person name="Andreopoulos W.B."/>
            <person name="Clum A."/>
            <person name="Lindquist E."/>
            <person name="Daum C."/>
            <person name="Ramamoorthy G.K."/>
            <person name="Gryganskyi A."/>
            <person name="Culley D."/>
            <person name="Magnuson J.K."/>
            <person name="James T.Y."/>
            <person name="O'Malley M.A."/>
            <person name="Stajich J.E."/>
            <person name="Spatafora J.W."/>
            <person name="Visel A."/>
            <person name="Grigoriev I.V."/>
        </authorList>
    </citation>
    <scope>NUCLEOTIDE SEQUENCE [LARGE SCALE GENOMIC DNA]</scope>
    <source>
        <strain evidence="7 8">CBS 931.73</strain>
    </source>
</reference>
<evidence type="ECO:0000256" key="1">
    <source>
        <dbReference type="ARBA" id="ARBA00010688"/>
    </source>
</evidence>
<dbReference type="GO" id="GO:0005975">
    <property type="term" value="P:carbohydrate metabolic process"/>
    <property type="evidence" value="ECO:0007669"/>
    <property type="project" value="InterPro"/>
</dbReference>
<proteinExistence type="inferred from homology"/>
<evidence type="ECO:0000256" key="4">
    <source>
        <dbReference type="ARBA" id="ARBA00022777"/>
    </source>
</evidence>
<protein>
    <submittedName>
        <fullName evidence="7">Ribokinase-like protein</fullName>
    </submittedName>
</protein>
<dbReference type="AlphaFoldDB" id="A0A1Y1YFK6"/>
<dbReference type="Gene3D" id="3.40.1190.20">
    <property type="match status" value="1"/>
</dbReference>
<dbReference type="Pfam" id="PF00294">
    <property type="entry name" value="PfkB"/>
    <property type="match status" value="1"/>
</dbReference>
<comment type="caution">
    <text evidence="7">The sequence shown here is derived from an EMBL/GenBank/DDBJ whole genome shotgun (WGS) entry which is preliminary data.</text>
</comment>
<evidence type="ECO:0000259" key="6">
    <source>
        <dbReference type="Pfam" id="PF00294"/>
    </source>
</evidence>
<dbReference type="EMBL" id="MCFE01000145">
    <property type="protein sequence ID" value="ORX96820.1"/>
    <property type="molecule type" value="Genomic_DNA"/>
</dbReference>
<comment type="similarity">
    <text evidence="1">Belongs to the carbohydrate kinase PfkB family.</text>
</comment>
<dbReference type="InterPro" id="IPR029056">
    <property type="entry name" value="Ribokinase-like"/>
</dbReference>
<dbReference type="OrthoDB" id="26487at2759"/>
<keyword evidence="5" id="KW-0067">ATP-binding</keyword>
<dbReference type="SUPFAM" id="SSF53613">
    <property type="entry name" value="Ribokinase-like"/>
    <property type="match status" value="1"/>
</dbReference>
<accession>A0A1Y1YFK6</accession>
<dbReference type="STRING" id="1314790.A0A1Y1YFK6"/>
<evidence type="ECO:0000256" key="2">
    <source>
        <dbReference type="ARBA" id="ARBA00022679"/>
    </source>
</evidence>
<gene>
    <name evidence="7" type="ORF">K493DRAFT_314325</name>
</gene>
<evidence type="ECO:0000256" key="3">
    <source>
        <dbReference type="ARBA" id="ARBA00022741"/>
    </source>
</evidence>
<sequence length="341" mass="37350">MSQEKPRTILCIGPNPAFQSTLYFEQFQVGQVNRARNKTTSIGGKGQNFVLATEQYGFQDKVTLLQILGGGTGQALETSLRERGFHLVNVYTKNPTRSCTTVLDDLSGEMTELIEPSEKLSEDEVLQFEEVGKSLLRNGSDDLLGIALCGTFPSGVTGETFANILTTKPNESVFLLDAYKDVAKILETGKVNVMKINREELNNIVGGAHDSSAASDDIPSLARRFFAMYQVDYLAITNGPERAYLFPNSDSEYYAFEIPKLTSVLGNDSTKPLRINPLGAGDTCSAVFLCEYTKTKDAAVSLKHGLAAASASCLVLHQTAQFDMEVKRTIYQAIKMEKSSY</sequence>
<keyword evidence="3" id="KW-0547">Nucleotide-binding</keyword>
<feature type="domain" description="Carbohydrate kinase PfkB" evidence="6">
    <location>
        <begin position="23"/>
        <end position="314"/>
    </location>
</feature>
<keyword evidence="2" id="KW-0808">Transferase</keyword>
<dbReference type="PANTHER" id="PTHR46566:SF2">
    <property type="entry name" value="ATP-DEPENDENT 6-PHOSPHOFRUCTOKINASE ISOZYME 2"/>
    <property type="match status" value="1"/>
</dbReference>
<name>A0A1Y1YFK6_9FUNG</name>
<evidence type="ECO:0000313" key="7">
    <source>
        <dbReference type="EMBL" id="ORX96820.1"/>
    </source>
</evidence>
<keyword evidence="8" id="KW-1185">Reference proteome</keyword>
<dbReference type="InterPro" id="IPR011611">
    <property type="entry name" value="PfkB_dom"/>
</dbReference>
<dbReference type="GO" id="GO:0016773">
    <property type="term" value="F:phosphotransferase activity, alcohol group as acceptor"/>
    <property type="evidence" value="ECO:0007669"/>
    <property type="project" value="InterPro"/>
</dbReference>
<dbReference type="Proteomes" id="UP000193498">
    <property type="component" value="Unassembled WGS sequence"/>
</dbReference>
<dbReference type="PIRSF" id="PIRSF000535">
    <property type="entry name" value="1PFK/6PFK/LacC"/>
    <property type="match status" value="1"/>
</dbReference>
<keyword evidence="4 7" id="KW-0418">Kinase</keyword>
<dbReference type="GO" id="GO:0005524">
    <property type="term" value="F:ATP binding"/>
    <property type="evidence" value="ECO:0007669"/>
    <property type="project" value="UniProtKB-KW"/>
</dbReference>
<dbReference type="PANTHER" id="PTHR46566">
    <property type="entry name" value="1-PHOSPHOFRUCTOKINASE-RELATED"/>
    <property type="match status" value="1"/>
</dbReference>
<dbReference type="InParanoid" id="A0A1Y1YFK6"/>
<evidence type="ECO:0000256" key="5">
    <source>
        <dbReference type="ARBA" id="ARBA00022840"/>
    </source>
</evidence>
<organism evidence="7 8">
    <name type="scientific">Basidiobolus meristosporus CBS 931.73</name>
    <dbReference type="NCBI Taxonomy" id="1314790"/>
    <lineage>
        <taxon>Eukaryota</taxon>
        <taxon>Fungi</taxon>
        <taxon>Fungi incertae sedis</taxon>
        <taxon>Zoopagomycota</taxon>
        <taxon>Entomophthoromycotina</taxon>
        <taxon>Basidiobolomycetes</taxon>
        <taxon>Basidiobolales</taxon>
        <taxon>Basidiobolaceae</taxon>
        <taxon>Basidiobolus</taxon>
    </lineage>
</organism>
<evidence type="ECO:0000313" key="8">
    <source>
        <dbReference type="Proteomes" id="UP000193498"/>
    </source>
</evidence>
<dbReference type="InterPro" id="IPR017583">
    <property type="entry name" value="Tagatose/fructose_Pkinase"/>
</dbReference>